<dbReference type="PANTHER" id="PTHR23226">
    <property type="entry name" value="ZINC FINGER AND SCAN DOMAIN-CONTAINING"/>
    <property type="match status" value="1"/>
</dbReference>
<keyword evidence="10" id="KW-1185">Reference proteome</keyword>
<evidence type="ECO:0000256" key="1">
    <source>
        <dbReference type="ARBA" id="ARBA00004123"/>
    </source>
</evidence>
<dbReference type="SUPFAM" id="SSF57667">
    <property type="entry name" value="beta-beta-alpha zinc fingers"/>
    <property type="match status" value="1"/>
</dbReference>
<keyword evidence="5" id="KW-0862">Zinc</keyword>
<reference evidence="9 10" key="1">
    <citation type="submission" date="2019-09" db="EMBL/GenBank/DDBJ databases">
        <title>Bird 10,000 Genomes (B10K) Project - Family phase.</title>
        <authorList>
            <person name="Zhang G."/>
        </authorList>
    </citation>
    <scope>NUCLEOTIDE SEQUENCE [LARGE SCALE GENOMIC DNA]</scope>
    <source>
        <strain evidence="9">B10K-CU-031-20</strain>
    </source>
</reference>
<evidence type="ECO:0000313" key="10">
    <source>
        <dbReference type="Proteomes" id="UP000567624"/>
    </source>
</evidence>
<feature type="non-terminal residue" evidence="9">
    <location>
        <position position="78"/>
    </location>
</feature>
<keyword evidence="3" id="KW-0677">Repeat</keyword>
<dbReference type="GO" id="GO:0000978">
    <property type="term" value="F:RNA polymerase II cis-regulatory region sequence-specific DNA binding"/>
    <property type="evidence" value="ECO:0007669"/>
    <property type="project" value="TreeGrafter"/>
</dbReference>
<dbReference type="FunFam" id="3.30.160.60:FF:000446">
    <property type="entry name" value="Zinc finger protein"/>
    <property type="match status" value="1"/>
</dbReference>
<dbReference type="GO" id="GO:0008270">
    <property type="term" value="F:zinc ion binding"/>
    <property type="evidence" value="ECO:0007669"/>
    <property type="project" value="UniProtKB-KW"/>
</dbReference>
<dbReference type="Pfam" id="PF00096">
    <property type="entry name" value="zf-C2H2"/>
    <property type="match status" value="2"/>
</dbReference>
<keyword evidence="4 7" id="KW-0863">Zinc-finger</keyword>
<dbReference type="InterPro" id="IPR036236">
    <property type="entry name" value="Znf_C2H2_sf"/>
</dbReference>
<comment type="subcellular location">
    <subcellularLocation>
        <location evidence="1">Nucleus</location>
    </subcellularLocation>
</comment>
<feature type="non-terminal residue" evidence="9">
    <location>
        <position position="1"/>
    </location>
</feature>
<evidence type="ECO:0000256" key="3">
    <source>
        <dbReference type="ARBA" id="ARBA00022737"/>
    </source>
</evidence>
<feature type="domain" description="C2H2-type" evidence="8">
    <location>
        <begin position="3"/>
        <end position="30"/>
    </location>
</feature>
<evidence type="ECO:0000259" key="8">
    <source>
        <dbReference type="PROSITE" id="PS50157"/>
    </source>
</evidence>
<sequence>KPTLCWESSQSFSWSSRLMIQQQLHTREKPYKYLKYGKSFSQSSHLIYHQNIHNGKQPYKCLECGKTFSNSSTHHPPE</sequence>
<dbReference type="InterPro" id="IPR013087">
    <property type="entry name" value="Znf_C2H2_type"/>
</dbReference>
<proteinExistence type="predicted"/>
<dbReference type="AlphaFoldDB" id="A0A7K8QF82"/>
<protein>
    <submittedName>
        <fullName evidence="9">ZN664 protein</fullName>
    </submittedName>
</protein>
<dbReference type="PANTHER" id="PTHR23226:SF416">
    <property type="entry name" value="FI01424P"/>
    <property type="match status" value="1"/>
</dbReference>
<comment type="caution">
    <text evidence="9">The sequence shown here is derived from an EMBL/GenBank/DDBJ whole genome shotgun (WGS) entry which is preliminary data.</text>
</comment>
<dbReference type="GO" id="GO:0000981">
    <property type="term" value="F:DNA-binding transcription factor activity, RNA polymerase II-specific"/>
    <property type="evidence" value="ECO:0007669"/>
    <property type="project" value="TreeGrafter"/>
</dbReference>
<dbReference type="PROSITE" id="PS50157">
    <property type="entry name" value="ZINC_FINGER_C2H2_2"/>
    <property type="match status" value="2"/>
</dbReference>
<dbReference type="Proteomes" id="UP000567624">
    <property type="component" value="Unassembled WGS sequence"/>
</dbReference>
<gene>
    <name evidence="9" type="primary">Znf664_0</name>
    <name evidence="9" type="ORF">SMICAP_R01924</name>
</gene>
<keyword evidence="2" id="KW-0479">Metal-binding</keyword>
<evidence type="ECO:0000256" key="6">
    <source>
        <dbReference type="ARBA" id="ARBA00023242"/>
    </source>
</evidence>
<evidence type="ECO:0000256" key="5">
    <source>
        <dbReference type="ARBA" id="ARBA00022833"/>
    </source>
</evidence>
<dbReference type="GO" id="GO:0005634">
    <property type="term" value="C:nucleus"/>
    <property type="evidence" value="ECO:0007669"/>
    <property type="project" value="UniProtKB-SubCell"/>
</dbReference>
<evidence type="ECO:0000256" key="7">
    <source>
        <dbReference type="PROSITE-ProRule" id="PRU00042"/>
    </source>
</evidence>
<dbReference type="EMBL" id="VWYW01000048">
    <property type="protein sequence ID" value="NXF03604.1"/>
    <property type="molecule type" value="Genomic_DNA"/>
</dbReference>
<dbReference type="FunFam" id="3.30.160.60:FF:002343">
    <property type="entry name" value="Zinc finger protein 33A"/>
    <property type="match status" value="1"/>
</dbReference>
<evidence type="ECO:0000256" key="2">
    <source>
        <dbReference type="ARBA" id="ARBA00022723"/>
    </source>
</evidence>
<accession>A0A7K8QF82</accession>
<evidence type="ECO:0000313" key="9">
    <source>
        <dbReference type="EMBL" id="NXF03604.1"/>
    </source>
</evidence>
<name>A0A7K8QF82_9PASS</name>
<dbReference type="Gene3D" id="3.30.160.60">
    <property type="entry name" value="Classic Zinc Finger"/>
    <property type="match status" value="3"/>
</dbReference>
<organism evidence="9 10">
    <name type="scientific">Smithornis capensis</name>
    <dbReference type="NCBI Taxonomy" id="363769"/>
    <lineage>
        <taxon>Eukaryota</taxon>
        <taxon>Metazoa</taxon>
        <taxon>Chordata</taxon>
        <taxon>Craniata</taxon>
        <taxon>Vertebrata</taxon>
        <taxon>Euteleostomi</taxon>
        <taxon>Archelosauria</taxon>
        <taxon>Archosauria</taxon>
        <taxon>Dinosauria</taxon>
        <taxon>Saurischia</taxon>
        <taxon>Theropoda</taxon>
        <taxon>Coelurosauria</taxon>
        <taxon>Aves</taxon>
        <taxon>Neognathae</taxon>
        <taxon>Neoaves</taxon>
        <taxon>Telluraves</taxon>
        <taxon>Australaves</taxon>
        <taxon>Passeriformes</taxon>
        <taxon>Eurylaimidae</taxon>
        <taxon>Smithornis</taxon>
    </lineage>
</organism>
<feature type="domain" description="C2H2-type" evidence="8">
    <location>
        <begin position="31"/>
        <end position="58"/>
    </location>
</feature>
<keyword evidence="6" id="KW-0539">Nucleus</keyword>
<evidence type="ECO:0000256" key="4">
    <source>
        <dbReference type="ARBA" id="ARBA00022771"/>
    </source>
</evidence>